<dbReference type="PRINTS" id="PR00081">
    <property type="entry name" value="GDHRDH"/>
</dbReference>
<dbReference type="EMBL" id="UHID01000007">
    <property type="protein sequence ID" value="SUP60534.1"/>
    <property type="molecule type" value="Genomic_DNA"/>
</dbReference>
<dbReference type="PANTHER" id="PTHR44196:SF1">
    <property type="entry name" value="DEHYDROGENASE_REDUCTASE SDR FAMILY MEMBER 7B"/>
    <property type="match status" value="1"/>
</dbReference>
<evidence type="ECO:0000256" key="2">
    <source>
        <dbReference type="ARBA" id="ARBA00023002"/>
    </source>
</evidence>
<dbReference type="CDD" id="cd05233">
    <property type="entry name" value="SDR_c"/>
    <property type="match status" value="1"/>
</dbReference>
<dbReference type="InterPro" id="IPR036291">
    <property type="entry name" value="NAD(P)-bd_dom_sf"/>
</dbReference>
<dbReference type="SMART" id="SM00822">
    <property type="entry name" value="PKS_KR"/>
    <property type="match status" value="1"/>
</dbReference>
<dbReference type="InterPro" id="IPR002347">
    <property type="entry name" value="SDR_fam"/>
</dbReference>
<dbReference type="InterPro" id="IPR057326">
    <property type="entry name" value="KR_dom"/>
</dbReference>
<proteinExistence type="inferred from homology"/>
<evidence type="ECO:0000313" key="5">
    <source>
        <dbReference type="EMBL" id="SUP60534.1"/>
    </source>
</evidence>
<evidence type="ECO:0000313" key="6">
    <source>
        <dbReference type="Proteomes" id="UP000254150"/>
    </source>
</evidence>
<dbReference type="GO" id="GO:0016020">
    <property type="term" value="C:membrane"/>
    <property type="evidence" value="ECO:0007669"/>
    <property type="project" value="TreeGrafter"/>
</dbReference>
<reference evidence="5 6" key="1">
    <citation type="submission" date="2018-06" db="EMBL/GenBank/DDBJ databases">
        <authorList>
            <consortium name="Pathogen Informatics"/>
            <person name="Doyle S."/>
        </authorList>
    </citation>
    <scope>NUCLEOTIDE SEQUENCE [LARGE SCALE GENOMIC DNA]</scope>
    <source>
        <strain evidence="5 6">NCTC7807</strain>
    </source>
</reference>
<evidence type="ECO:0000259" key="4">
    <source>
        <dbReference type="SMART" id="SM00822"/>
    </source>
</evidence>
<dbReference type="EC" id="1.-.-.-" evidence="5"/>
<dbReference type="SUPFAM" id="SSF51735">
    <property type="entry name" value="NAD(P)-binding Rossmann-fold domains"/>
    <property type="match status" value="1"/>
</dbReference>
<protein>
    <submittedName>
        <fullName evidence="5">Oxidoreductase</fullName>
        <ecNumber evidence="5">1.-.-.-</ecNumber>
    </submittedName>
</protein>
<name>A0A380P6U2_STRGR</name>
<dbReference type="Pfam" id="PF00106">
    <property type="entry name" value="adh_short"/>
    <property type="match status" value="1"/>
</dbReference>
<evidence type="ECO:0000256" key="1">
    <source>
        <dbReference type="ARBA" id="ARBA00006484"/>
    </source>
</evidence>
<feature type="domain" description="Ketoreductase" evidence="4">
    <location>
        <begin position="13"/>
        <end position="193"/>
    </location>
</feature>
<organism evidence="5 6">
    <name type="scientific">Streptomyces griseus</name>
    <dbReference type="NCBI Taxonomy" id="1911"/>
    <lineage>
        <taxon>Bacteria</taxon>
        <taxon>Bacillati</taxon>
        <taxon>Actinomycetota</taxon>
        <taxon>Actinomycetes</taxon>
        <taxon>Kitasatosporales</taxon>
        <taxon>Streptomycetaceae</taxon>
        <taxon>Streptomyces</taxon>
    </lineage>
</organism>
<sequence length="263" mass="27830">MTRRPGPVAQPRRTVLVTGASSGIGAAVARTLHTDPRWRLLLSGRDDERLAAVAARTGGEAVPADLAVEGGCEHLAEEAVRRAGRVDALVAGAGIGWAGPFVTMPPREIDRVLTVNLASTLRLVRLLLPPMVARGSGRLVLIGSMAGWVGVGDEAVYSASKGALLTFADSLRRELAGTRVRVSVVSPGAVDTPFFARRGTPYHRRRPRPVSAERVARGVRDALVRGRENVLVPGWLTLPARLHGAAPALFGALADRADPHRAD</sequence>
<dbReference type="PANTHER" id="PTHR44196">
    <property type="entry name" value="DEHYDROGENASE/REDUCTASE SDR FAMILY MEMBER 7B"/>
    <property type="match status" value="1"/>
</dbReference>
<comment type="similarity">
    <text evidence="1 3">Belongs to the short-chain dehydrogenases/reductases (SDR) family.</text>
</comment>
<gene>
    <name evidence="5" type="ORF">NCTC7807_04605</name>
</gene>
<dbReference type="Proteomes" id="UP000254150">
    <property type="component" value="Unassembled WGS sequence"/>
</dbReference>
<keyword evidence="2 5" id="KW-0560">Oxidoreductase</keyword>
<dbReference type="InterPro" id="IPR020904">
    <property type="entry name" value="Sc_DH/Rdtase_CS"/>
</dbReference>
<dbReference type="GO" id="GO:0016491">
    <property type="term" value="F:oxidoreductase activity"/>
    <property type="evidence" value="ECO:0007669"/>
    <property type="project" value="UniProtKB-KW"/>
</dbReference>
<dbReference type="Gene3D" id="3.40.50.720">
    <property type="entry name" value="NAD(P)-binding Rossmann-like Domain"/>
    <property type="match status" value="1"/>
</dbReference>
<evidence type="ECO:0000256" key="3">
    <source>
        <dbReference type="RuleBase" id="RU000363"/>
    </source>
</evidence>
<dbReference type="AlphaFoldDB" id="A0A380P6U2"/>
<dbReference type="PRINTS" id="PR00080">
    <property type="entry name" value="SDRFAMILY"/>
</dbReference>
<accession>A0A380P6U2</accession>
<dbReference type="RefSeq" id="WP_100454406.1">
    <property type="nucleotide sequence ID" value="NZ_UHID01000007.1"/>
</dbReference>
<dbReference type="PROSITE" id="PS00061">
    <property type="entry name" value="ADH_SHORT"/>
    <property type="match status" value="1"/>
</dbReference>